<dbReference type="InterPro" id="IPR028087">
    <property type="entry name" value="Tad_N"/>
</dbReference>
<evidence type="ECO:0000313" key="2">
    <source>
        <dbReference type="EMBL" id="SEF68095.1"/>
    </source>
</evidence>
<dbReference type="PROSITE" id="PS50234">
    <property type="entry name" value="VWFA"/>
    <property type="match status" value="1"/>
</dbReference>
<organism evidence="2 3">
    <name type="scientific">Bosea lathyri</name>
    <dbReference type="NCBI Taxonomy" id="1036778"/>
    <lineage>
        <taxon>Bacteria</taxon>
        <taxon>Pseudomonadati</taxon>
        <taxon>Pseudomonadota</taxon>
        <taxon>Alphaproteobacteria</taxon>
        <taxon>Hyphomicrobiales</taxon>
        <taxon>Boseaceae</taxon>
        <taxon>Bosea</taxon>
    </lineage>
</organism>
<dbReference type="InterPro" id="IPR036465">
    <property type="entry name" value="vWFA_dom_sf"/>
</dbReference>
<name>A0A1H5TZ36_9HYPH</name>
<dbReference type="CDD" id="cd00198">
    <property type="entry name" value="vWFA"/>
    <property type="match status" value="1"/>
</dbReference>
<evidence type="ECO:0000259" key="1">
    <source>
        <dbReference type="PROSITE" id="PS50234"/>
    </source>
</evidence>
<dbReference type="Pfam" id="PF13400">
    <property type="entry name" value="Tad"/>
    <property type="match status" value="1"/>
</dbReference>
<dbReference type="EMBL" id="FNUY01000001">
    <property type="protein sequence ID" value="SEF68095.1"/>
    <property type="molecule type" value="Genomic_DNA"/>
</dbReference>
<gene>
    <name evidence="2" type="ORF">SAMN04488115_101830</name>
</gene>
<dbReference type="OrthoDB" id="7522752at2"/>
<dbReference type="AlphaFoldDB" id="A0A1H5TZ36"/>
<feature type="domain" description="VWFA" evidence="1">
    <location>
        <begin position="149"/>
        <end position="196"/>
    </location>
</feature>
<accession>A0A1H5TZ36</accession>
<dbReference type="Proteomes" id="UP000236743">
    <property type="component" value="Unassembled WGS sequence"/>
</dbReference>
<evidence type="ECO:0000313" key="3">
    <source>
        <dbReference type="Proteomes" id="UP000236743"/>
    </source>
</evidence>
<protein>
    <submittedName>
        <fullName evidence="2">Flp pilus assembly protein TadG</fullName>
    </submittedName>
</protein>
<sequence>MYSSVRSRFYFTFGNFMRCRRGGVLLLFAGALMLLLLAVGCVIDFARLSAARTTAQAAADAGALAAAQANSESQAVMSKAAEDFVRANTTGMVSASASFKKLTYTPATNDITVVVEGAARTSIMSIVNIWSLPFSVTASATRNPVGSTEVVLVLDNTWSMSGSKLDALKKSASSLVATLKKDPKSDVRIGLVPYADYVNVGVGNRNRSWISVVPDYQKTIGGACETVAETCTESCSRGPAQTCTRVVDGVTERYDCTPKVCGQKICTPITPVEQCAKSSIRYFKWYGCVYSRNIGDLRLSDGQPDVPYKWKPRLDWAQVCPNPIVPLTDSLSTVTSAINSMVVNIGGYRPETYIPAGMIWGVNVLSPGEPFSDGKAYDPDNRKPRKALVLMTDGTNTMRYEASDGSHLPTTKTSDIAQTYADMLAICNYAKQKKIDVFTVSFAVADEQAKAAMQNCSSGAGFAFNADNEQALTEAFKNIAGSLSKIRLTR</sequence>
<dbReference type="SUPFAM" id="SSF53300">
    <property type="entry name" value="vWA-like"/>
    <property type="match status" value="1"/>
</dbReference>
<keyword evidence="3" id="KW-1185">Reference proteome</keyword>
<dbReference type="Gene3D" id="3.40.50.410">
    <property type="entry name" value="von Willebrand factor, type A domain"/>
    <property type="match status" value="1"/>
</dbReference>
<reference evidence="2 3" key="1">
    <citation type="submission" date="2016-10" db="EMBL/GenBank/DDBJ databases">
        <authorList>
            <person name="de Groot N.N."/>
        </authorList>
    </citation>
    <scope>NUCLEOTIDE SEQUENCE [LARGE SCALE GENOMIC DNA]</scope>
    <source>
        <strain evidence="2 3">DSM 26656</strain>
    </source>
</reference>
<dbReference type="RefSeq" id="WP_103871138.1">
    <property type="nucleotide sequence ID" value="NZ_FNUY01000001.1"/>
</dbReference>
<proteinExistence type="predicted"/>
<dbReference type="InterPro" id="IPR002035">
    <property type="entry name" value="VWF_A"/>
</dbReference>